<evidence type="ECO:0000313" key="1">
    <source>
        <dbReference type="EMBL" id="MBB6559044.1"/>
    </source>
</evidence>
<sequence length="456" mass="50323">MAKHAKAVICPASENIQVVCGGRVFLLSFGHLWELGKEGIPIVHAGEGLKRVWADDQGDILVEQADGVFYLERVDGQGALVKAKTKKAVPKKAPQVYGEWVYSLDDKRYPVSTHTVKHADGRLAFEVAGRYLEFLGHCGGDFVFRRHSPCEIFAVDASGREQVLCPLDEAAYTQWIDGRILVSTQLPGSRSRCDVYDVKARAVIQSVEIEADSEGFYDLAEIGGSWAFMWAGRLYLLDADGMKPAFSGQKVDCYLAAEEGVYAAFAREPVLHLHDNLLAQQPFASLRIPLQGFWLMSLGKYQEGVVCSLYPAGRLSGLGYAFLSPHALAGDATEVACEEPSFITEKRYGDGGDGGAFTCVVKFTDKLPFDTLVRHALAAVDEVFAHYSEKNAETLSFNGTAEVEMDGAGLSRQQKSALAQVCDRMAERYFFRRSPVTDEAYNVRWVWRGAVHEVHE</sequence>
<comment type="caution">
    <text evidence="1">The sequence shown here is derived from an EMBL/GenBank/DDBJ whole genome shotgun (WGS) entry which is preliminary data.</text>
</comment>
<keyword evidence="2" id="KW-1185">Reference proteome</keyword>
<protein>
    <submittedName>
        <fullName evidence="1">Uncharacterized protein</fullName>
    </submittedName>
</protein>
<gene>
    <name evidence="1" type="ORF">HNP48_001708</name>
</gene>
<dbReference type="RefSeq" id="WP_184856437.1">
    <property type="nucleotide sequence ID" value="NZ_JACHLK010000002.1"/>
</dbReference>
<organism evidence="1 2">
    <name type="scientific">Acidovorax soli</name>
    <dbReference type="NCBI Taxonomy" id="592050"/>
    <lineage>
        <taxon>Bacteria</taxon>
        <taxon>Pseudomonadati</taxon>
        <taxon>Pseudomonadota</taxon>
        <taxon>Betaproteobacteria</taxon>
        <taxon>Burkholderiales</taxon>
        <taxon>Comamonadaceae</taxon>
        <taxon>Acidovorax</taxon>
    </lineage>
</organism>
<accession>A0A7X0PC25</accession>
<reference evidence="1 2" key="1">
    <citation type="submission" date="2020-08" db="EMBL/GenBank/DDBJ databases">
        <title>Functional genomics of gut bacteria from endangered species of beetles.</title>
        <authorList>
            <person name="Carlos-Shanley C."/>
        </authorList>
    </citation>
    <scope>NUCLEOTIDE SEQUENCE [LARGE SCALE GENOMIC DNA]</scope>
    <source>
        <strain evidence="1 2">S00198</strain>
    </source>
</reference>
<dbReference type="Proteomes" id="UP000575083">
    <property type="component" value="Unassembled WGS sequence"/>
</dbReference>
<evidence type="ECO:0000313" key="2">
    <source>
        <dbReference type="Proteomes" id="UP000575083"/>
    </source>
</evidence>
<name>A0A7X0PC25_9BURK</name>
<dbReference type="AlphaFoldDB" id="A0A7X0PC25"/>
<proteinExistence type="predicted"/>
<dbReference type="EMBL" id="JACHLK010000002">
    <property type="protein sequence ID" value="MBB6559044.1"/>
    <property type="molecule type" value="Genomic_DNA"/>
</dbReference>